<gene>
    <name evidence="1" type="ordered locus">AMED_0536</name>
</gene>
<dbReference type="AlphaFoldDB" id="A0A0H3CYJ9"/>
<dbReference type="EMBL" id="CP002000">
    <property type="protein sequence ID" value="ADJ42356.1"/>
    <property type="molecule type" value="Genomic_DNA"/>
</dbReference>
<accession>A0A0H3CYJ9</accession>
<dbReference type="Proteomes" id="UP000000328">
    <property type="component" value="Chromosome"/>
</dbReference>
<dbReference type="OrthoDB" id="3682027at2"/>
<dbReference type="KEGG" id="amd:AMED_0536"/>
<proteinExistence type="predicted"/>
<sequence>MTATGKDFELSALVRAGGPRVKLASFTVTCERASTQTSANWTFGGMSGIANPPNPVPVGYVSPLRKSDGTVLANAVFNIQDVPGDGSVGLTMLRIDFLPESGLTGAVKLGATSCSPTP</sequence>
<name>A0A0H3CYJ9_AMYMU</name>
<dbReference type="HOGENOM" id="CLU_2068169_0_0_11"/>
<organism evidence="1 2">
    <name type="scientific">Amycolatopsis mediterranei (strain U-32)</name>
    <dbReference type="NCBI Taxonomy" id="749927"/>
    <lineage>
        <taxon>Bacteria</taxon>
        <taxon>Bacillati</taxon>
        <taxon>Actinomycetota</taxon>
        <taxon>Actinomycetes</taxon>
        <taxon>Pseudonocardiales</taxon>
        <taxon>Pseudonocardiaceae</taxon>
        <taxon>Amycolatopsis</taxon>
    </lineage>
</organism>
<evidence type="ECO:0000313" key="1">
    <source>
        <dbReference type="EMBL" id="ADJ42356.1"/>
    </source>
</evidence>
<protein>
    <submittedName>
        <fullName evidence="1">Uncharacterized protein</fullName>
    </submittedName>
</protein>
<reference evidence="1 2" key="1">
    <citation type="journal article" date="2010" name="Cell Res.">
        <title>Complete genome sequence of the rifamycin SV-producing Amycolatopsis mediterranei U32 revealed its genetic characteristics in phylogeny and metabolism.</title>
        <authorList>
            <person name="Zhao W."/>
            <person name="Zhong Y."/>
            <person name="Yuan H."/>
            <person name="Wang J."/>
            <person name="Zheng H."/>
            <person name="Wang Y."/>
            <person name="Cen X."/>
            <person name="Xu F."/>
            <person name="Bai J."/>
            <person name="Han X."/>
            <person name="Lu G."/>
            <person name="Zhu Y."/>
            <person name="Shao Z."/>
            <person name="Yan H."/>
            <person name="Li C."/>
            <person name="Peng N."/>
            <person name="Zhang Z."/>
            <person name="Zhang Y."/>
            <person name="Lin W."/>
            <person name="Fan Y."/>
            <person name="Qin Z."/>
            <person name="Hu Y."/>
            <person name="Zhu B."/>
            <person name="Wang S."/>
            <person name="Ding X."/>
            <person name="Zhao G.P."/>
        </authorList>
    </citation>
    <scope>NUCLEOTIDE SEQUENCE [LARGE SCALE GENOMIC DNA]</scope>
    <source>
        <strain evidence="2">U-32</strain>
    </source>
</reference>
<evidence type="ECO:0000313" key="2">
    <source>
        <dbReference type="Proteomes" id="UP000000328"/>
    </source>
</evidence>